<keyword evidence="1" id="KW-1133">Transmembrane helix</keyword>
<dbReference type="Proteomes" id="UP000241848">
    <property type="component" value="Unassembled WGS sequence"/>
</dbReference>
<comment type="caution">
    <text evidence="2">The sequence shown here is derived from an EMBL/GenBank/DDBJ whole genome shotgun (WGS) entry which is preliminary data.</text>
</comment>
<feature type="transmembrane region" description="Helical" evidence="1">
    <location>
        <begin position="9"/>
        <end position="27"/>
    </location>
</feature>
<dbReference type="EMBL" id="PXYV01000095">
    <property type="protein sequence ID" value="PSR20023.1"/>
    <property type="molecule type" value="Genomic_DNA"/>
</dbReference>
<accession>A0A2T2WCR0</accession>
<organism evidence="2 3">
    <name type="scientific">Sulfobacillus acidophilus</name>
    <dbReference type="NCBI Taxonomy" id="53633"/>
    <lineage>
        <taxon>Bacteria</taxon>
        <taxon>Bacillati</taxon>
        <taxon>Bacillota</taxon>
        <taxon>Clostridia</taxon>
        <taxon>Eubacteriales</taxon>
        <taxon>Clostridiales Family XVII. Incertae Sedis</taxon>
        <taxon>Sulfobacillus</taxon>
    </lineage>
</organism>
<dbReference type="AlphaFoldDB" id="A0A2T2WCR0"/>
<name>A0A2T2WCR0_9FIRM</name>
<feature type="transmembrane region" description="Helical" evidence="1">
    <location>
        <begin position="47"/>
        <end position="74"/>
    </location>
</feature>
<evidence type="ECO:0000256" key="1">
    <source>
        <dbReference type="SAM" id="Phobius"/>
    </source>
</evidence>
<keyword evidence="1" id="KW-0472">Membrane</keyword>
<evidence type="ECO:0000313" key="2">
    <source>
        <dbReference type="EMBL" id="PSR20023.1"/>
    </source>
</evidence>
<feature type="transmembrane region" description="Helical" evidence="1">
    <location>
        <begin position="86"/>
        <end position="110"/>
    </location>
</feature>
<protein>
    <submittedName>
        <fullName evidence="2">Uncharacterized protein</fullName>
    </submittedName>
</protein>
<keyword evidence="1" id="KW-0812">Transmembrane</keyword>
<gene>
    <name evidence="2" type="ORF">C7B45_16960</name>
</gene>
<sequence>MVNWYQRHFLAIEFFVAIIITVLWMTLARHVAIAHHMLISMQNPNGALYPTLATLAGTLLGFSMIAITVVLSFVSSEAFAIIRKSGHLVTIIAIYRQTMLWLGFTTVWSLAMLMLSHQQPVPEWSVDIELYFITISALRQYRSLWVLFHLWKILYLSERPLIQSYTPRLKL</sequence>
<evidence type="ECO:0000313" key="3">
    <source>
        <dbReference type="Proteomes" id="UP000241848"/>
    </source>
</evidence>
<reference evidence="2 3" key="1">
    <citation type="journal article" date="2014" name="BMC Genomics">
        <title>Comparison of environmental and isolate Sulfobacillus genomes reveals diverse carbon, sulfur, nitrogen, and hydrogen metabolisms.</title>
        <authorList>
            <person name="Justice N.B."/>
            <person name="Norman A."/>
            <person name="Brown C.T."/>
            <person name="Singh A."/>
            <person name="Thomas B.C."/>
            <person name="Banfield J.F."/>
        </authorList>
    </citation>
    <scope>NUCLEOTIDE SEQUENCE [LARGE SCALE GENOMIC DNA]</scope>
    <source>
        <strain evidence="2">AMDSBA3</strain>
    </source>
</reference>
<proteinExistence type="predicted"/>